<reference evidence="2" key="2">
    <citation type="submission" date="2020-11" db="EMBL/GenBank/DDBJ databases">
        <authorList>
            <person name="McCartney M.A."/>
            <person name="Auch B."/>
            <person name="Kono T."/>
            <person name="Mallez S."/>
            <person name="Becker A."/>
            <person name="Gohl D.M."/>
            <person name="Silverstein K.A.T."/>
            <person name="Koren S."/>
            <person name="Bechman K.B."/>
            <person name="Herman A."/>
            <person name="Abrahante J.E."/>
            <person name="Garbe J."/>
        </authorList>
    </citation>
    <scope>NUCLEOTIDE SEQUENCE</scope>
    <source>
        <strain evidence="2">Duluth1</strain>
        <tissue evidence="2">Whole animal</tissue>
    </source>
</reference>
<name>A0A9D4CQQ3_DREPO</name>
<evidence type="ECO:0000313" key="2">
    <source>
        <dbReference type="EMBL" id="KAH3729422.1"/>
    </source>
</evidence>
<protein>
    <submittedName>
        <fullName evidence="2">Uncharacterized protein</fullName>
    </submittedName>
</protein>
<sequence length="86" mass="8368">MCLPMVAVISCGNSEDGGGDANVGSHAEVGGGDSDSGVGNVNDVVNIDNVNGFGVDVPGAGNANTDVNDASNDACTCVYYACVAVL</sequence>
<dbReference type="Proteomes" id="UP000828390">
    <property type="component" value="Unassembled WGS sequence"/>
</dbReference>
<reference evidence="2" key="1">
    <citation type="journal article" date="2019" name="bioRxiv">
        <title>The Genome of the Zebra Mussel, Dreissena polymorpha: A Resource for Invasive Species Research.</title>
        <authorList>
            <person name="McCartney M.A."/>
            <person name="Auch B."/>
            <person name="Kono T."/>
            <person name="Mallez S."/>
            <person name="Zhang Y."/>
            <person name="Obille A."/>
            <person name="Becker A."/>
            <person name="Abrahante J.E."/>
            <person name="Garbe J."/>
            <person name="Badalamenti J.P."/>
            <person name="Herman A."/>
            <person name="Mangelson H."/>
            <person name="Liachko I."/>
            <person name="Sullivan S."/>
            <person name="Sone E.D."/>
            <person name="Koren S."/>
            <person name="Silverstein K.A.T."/>
            <person name="Beckman K.B."/>
            <person name="Gohl D.M."/>
        </authorList>
    </citation>
    <scope>NUCLEOTIDE SEQUENCE</scope>
    <source>
        <strain evidence="2">Duluth1</strain>
        <tissue evidence="2">Whole animal</tissue>
    </source>
</reference>
<evidence type="ECO:0000256" key="1">
    <source>
        <dbReference type="SAM" id="MobiDB-lite"/>
    </source>
</evidence>
<accession>A0A9D4CQQ3</accession>
<gene>
    <name evidence="2" type="ORF">DPMN_055393</name>
</gene>
<feature type="region of interest" description="Disordered" evidence="1">
    <location>
        <begin position="13"/>
        <end position="37"/>
    </location>
</feature>
<comment type="caution">
    <text evidence="2">The sequence shown here is derived from an EMBL/GenBank/DDBJ whole genome shotgun (WGS) entry which is preliminary data.</text>
</comment>
<dbReference type="AlphaFoldDB" id="A0A9D4CQQ3"/>
<dbReference type="EMBL" id="JAIWYP010000012">
    <property type="protein sequence ID" value="KAH3729422.1"/>
    <property type="molecule type" value="Genomic_DNA"/>
</dbReference>
<evidence type="ECO:0000313" key="3">
    <source>
        <dbReference type="Proteomes" id="UP000828390"/>
    </source>
</evidence>
<organism evidence="2 3">
    <name type="scientific">Dreissena polymorpha</name>
    <name type="common">Zebra mussel</name>
    <name type="synonym">Mytilus polymorpha</name>
    <dbReference type="NCBI Taxonomy" id="45954"/>
    <lineage>
        <taxon>Eukaryota</taxon>
        <taxon>Metazoa</taxon>
        <taxon>Spiralia</taxon>
        <taxon>Lophotrochozoa</taxon>
        <taxon>Mollusca</taxon>
        <taxon>Bivalvia</taxon>
        <taxon>Autobranchia</taxon>
        <taxon>Heteroconchia</taxon>
        <taxon>Euheterodonta</taxon>
        <taxon>Imparidentia</taxon>
        <taxon>Neoheterodontei</taxon>
        <taxon>Myida</taxon>
        <taxon>Dreissenoidea</taxon>
        <taxon>Dreissenidae</taxon>
        <taxon>Dreissena</taxon>
    </lineage>
</organism>
<proteinExistence type="predicted"/>
<keyword evidence="3" id="KW-1185">Reference proteome</keyword>